<dbReference type="EMBL" id="JADIMV010000091">
    <property type="protein sequence ID" value="MBO8440062.1"/>
    <property type="molecule type" value="Genomic_DNA"/>
</dbReference>
<dbReference type="Proteomes" id="UP000712007">
    <property type="component" value="Unassembled WGS sequence"/>
</dbReference>
<organism evidence="1 2">
    <name type="scientific">Candidatus Aphodosoma intestinipullorum</name>
    <dbReference type="NCBI Taxonomy" id="2840674"/>
    <lineage>
        <taxon>Bacteria</taxon>
        <taxon>Pseudomonadati</taxon>
        <taxon>Bacteroidota</taxon>
        <taxon>Bacteroidia</taxon>
        <taxon>Bacteroidales</taxon>
        <taxon>Candidatus Aphodosoma</taxon>
    </lineage>
</organism>
<proteinExistence type="predicted"/>
<evidence type="ECO:0000313" key="1">
    <source>
        <dbReference type="EMBL" id="MBO8440062.1"/>
    </source>
</evidence>
<name>A0A940DLC5_9BACT</name>
<comment type="caution">
    <text evidence="1">The sequence shown here is derived from an EMBL/GenBank/DDBJ whole genome shotgun (WGS) entry which is preliminary data.</text>
</comment>
<evidence type="ECO:0000313" key="2">
    <source>
        <dbReference type="Proteomes" id="UP000712007"/>
    </source>
</evidence>
<reference evidence="1" key="1">
    <citation type="submission" date="2020-10" db="EMBL/GenBank/DDBJ databases">
        <authorList>
            <person name="Gilroy R."/>
        </authorList>
    </citation>
    <scope>NUCLEOTIDE SEQUENCE</scope>
    <source>
        <strain evidence="1">3924</strain>
    </source>
</reference>
<protein>
    <submittedName>
        <fullName evidence="1">DUF4932 domain-containing protein</fullName>
    </submittedName>
</protein>
<gene>
    <name evidence="1" type="ORF">IAC51_05365</name>
</gene>
<sequence length="486" mass="56309">MYKKILAILIIVLAPLLILHGETVKVASNEGVELMNTVWVLANGTADTATSRVVSERFGAFTEHEAVKLLRRRSSESAIHYVRNFEQVILPYMGLKIEIGAGGEIGFDMGELEEGKMLYPYWKREMMESFLHSLGDFYRRSKFHDYYIAADEQNQRAIEAFERVYGNIDMSKVNGILGSKIKEVQFIAPITRLSKEYSVPFVFVDGEPLPMFYDVDSELQHPSHFAPFNILSPYGNDPLLGLLTALYVKEEHTQERWDGGTPGFIHAVSEILKSYCRNCDTGGFQVWNFMSRWMPILLANEYCKDDEHARAQYIRKADEMGFVWHRDAIDFMQYYYQDRDKYKTIADFMPQIKAYVAYLPEILDELTADYDAAMHPYAISVYPAQNTVLDMRGDSIEIVVRFSQAIMENSTVTIGINSLYKDYDQRLATDYSLPDRHTLKFRMETKTAKEIGFYGIRIISIFHENKYEYLNPDTRDFNITYFQPKQ</sequence>
<accession>A0A940DLC5</accession>
<dbReference type="AlphaFoldDB" id="A0A940DLC5"/>
<reference evidence="1" key="2">
    <citation type="journal article" date="2021" name="PeerJ">
        <title>Extensive microbial diversity within the chicken gut microbiome revealed by metagenomics and culture.</title>
        <authorList>
            <person name="Gilroy R."/>
            <person name="Ravi A."/>
            <person name="Getino M."/>
            <person name="Pursley I."/>
            <person name="Horton D.L."/>
            <person name="Alikhan N.F."/>
            <person name="Baker D."/>
            <person name="Gharbi K."/>
            <person name="Hall N."/>
            <person name="Watson M."/>
            <person name="Adriaenssens E.M."/>
            <person name="Foster-Nyarko E."/>
            <person name="Jarju S."/>
            <person name="Secka A."/>
            <person name="Antonio M."/>
            <person name="Oren A."/>
            <person name="Chaudhuri R.R."/>
            <person name="La Ragione R."/>
            <person name="Hildebrand F."/>
            <person name="Pallen M.J."/>
        </authorList>
    </citation>
    <scope>NUCLEOTIDE SEQUENCE</scope>
    <source>
        <strain evidence="1">3924</strain>
    </source>
</reference>